<protein>
    <submittedName>
        <fullName evidence="4">Amino acid ABC transporter substrate-binding protein, PAAT family</fullName>
    </submittedName>
</protein>
<dbReference type="OrthoDB" id="176845at2"/>
<dbReference type="NCBIfam" id="TIGR03871">
    <property type="entry name" value="ABC_peri_MoxJ_2"/>
    <property type="match status" value="1"/>
</dbReference>
<keyword evidence="5" id="KW-1185">Reference proteome</keyword>
<dbReference type="Pfam" id="PF00497">
    <property type="entry name" value="SBP_bac_3"/>
    <property type="match status" value="1"/>
</dbReference>
<evidence type="ECO:0000256" key="1">
    <source>
        <dbReference type="ARBA" id="ARBA00022729"/>
    </source>
</evidence>
<feature type="domain" description="Solute-binding protein family 3/N-terminal" evidence="3">
    <location>
        <begin position="38"/>
        <end position="265"/>
    </location>
</feature>
<keyword evidence="1 2" id="KW-0732">Signal</keyword>
<name>A0A1H6BLG5_9RHOB</name>
<organism evidence="4 5">
    <name type="scientific">Thalassococcus halodurans</name>
    <dbReference type="NCBI Taxonomy" id="373675"/>
    <lineage>
        <taxon>Bacteria</taxon>
        <taxon>Pseudomonadati</taxon>
        <taxon>Pseudomonadota</taxon>
        <taxon>Alphaproteobacteria</taxon>
        <taxon>Rhodobacterales</taxon>
        <taxon>Roseobacteraceae</taxon>
        <taxon>Thalassococcus</taxon>
    </lineage>
</organism>
<dbReference type="InterPro" id="IPR022448">
    <property type="entry name" value="Quinoprotein_dehydrogenase"/>
</dbReference>
<dbReference type="SUPFAM" id="SSF53850">
    <property type="entry name" value="Periplasmic binding protein-like II"/>
    <property type="match status" value="1"/>
</dbReference>
<feature type="chain" id="PRO_5009293850" evidence="2">
    <location>
        <begin position="31"/>
        <end position="282"/>
    </location>
</feature>
<evidence type="ECO:0000313" key="5">
    <source>
        <dbReference type="Proteomes" id="UP000236752"/>
    </source>
</evidence>
<evidence type="ECO:0000256" key="2">
    <source>
        <dbReference type="SAM" id="SignalP"/>
    </source>
</evidence>
<feature type="signal peptide" evidence="2">
    <location>
        <begin position="1"/>
        <end position="30"/>
    </location>
</feature>
<dbReference type="AlphaFoldDB" id="A0A1H6BLG5"/>
<evidence type="ECO:0000313" key="4">
    <source>
        <dbReference type="EMBL" id="SEG61227.1"/>
    </source>
</evidence>
<sequence>MPAWVRNSVTTLIGAVALLLAQVGPGAAQTSDLVSKTSFRVCADPANYPMSTKEETGYENKLADLIASKLELPVSYEWYPMATGFVRNTLKANKCDVIMGYAQGHELVLNTNHYMTSVFALVMPKNGPLAAVDTMGDPALQGKRIGIIAGSPPADHMARNRLLARAKPYDLVVDRRYENPVETMLNDVNAGDTDAAILWGPLAGPLVKENYPDLMVVPLVKETLPPRLFFRITMGVRQGEKVWERKLNSLIRRHQDEINAILSDAGVPLVNDMGNAVIEVGQ</sequence>
<dbReference type="SMART" id="SM00062">
    <property type="entry name" value="PBPb"/>
    <property type="match status" value="1"/>
</dbReference>
<dbReference type="EMBL" id="FNUZ01000007">
    <property type="protein sequence ID" value="SEG61227.1"/>
    <property type="molecule type" value="Genomic_DNA"/>
</dbReference>
<proteinExistence type="predicted"/>
<evidence type="ECO:0000259" key="3">
    <source>
        <dbReference type="SMART" id="SM00062"/>
    </source>
</evidence>
<accession>A0A1H6BLG5</accession>
<dbReference type="PANTHER" id="PTHR35936">
    <property type="entry name" value="MEMBRANE-BOUND LYTIC MUREIN TRANSGLYCOSYLASE F"/>
    <property type="match status" value="1"/>
</dbReference>
<dbReference type="InterPro" id="IPR001638">
    <property type="entry name" value="Solute-binding_3/MltF_N"/>
</dbReference>
<dbReference type="Proteomes" id="UP000236752">
    <property type="component" value="Unassembled WGS sequence"/>
</dbReference>
<gene>
    <name evidence="4" type="ORF">SAMN04488045_3633</name>
</gene>
<dbReference type="Gene3D" id="3.40.190.10">
    <property type="entry name" value="Periplasmic binding protein-like II"/>
    <property type="match status" value="2"/>
</dbReference>
<dbReference type="PANTHER" id="PTHR35936:SF17">
    <property type="entry name" value="ARGININE-BINDING EXTRACELLULAR PROTEIN ARTP"/>
    <property type="match status" value="1"/>
</dbReference>
<dbReference type="RefSeq" id="WP_103911761.1">
    <property type="nucleotide sequence ID" value="NZ_FNUZ01000007.1"/>
</dbReference>
<reference evidence="4 5" key="1">
    <citation type="submission" date="2016-10" db="EMBL/GenBank/DDBJ databases">
        <authorList>
            <person name="de Groot N.N."/>
        </authorList>
    </citation>
    <scope>NUCLEOTIDE SEQUENCE [LARGE SCALE GENOMIC DNA]</scope>
    <source>
        <strain evidence="4 5">DSM 26915</strain>
    </source>
</reference>